<protein>
    <submittedName>
        <fullName evidence="1">Uncharacterized protein</fullName>
    </submittedName>
</protein>
<dbReference type="EMBL" id="JANPWB010000002">
    <property type="protein sequence ID" value="KAJ1204783.1"/>
    <property type="molecule type" value="Genomic_DNA"/>
</dbReference>
<dbReference type="Proteomes" id="UP001066276">
    <property type="component" value="Chromosome 1_2"/>
</dbReference>
<accession>A0AAV7VSV3</accession>
<dbReference type="AlphaFoldDB" id="A0AAV7VSV3"/>
<keyword evidence="2" id="KW-1185">Reference proteome</keyword>
<name>A0AAV7VSV3_PLEWA</name>
<proteinExistence type="predicted"/>
<sequence length="66" mass="7577">MYLGVASCEKNRESLSPFSVELHISSHTYTPVLSTENPEPECPVHRIMSYCLCSEEHFVMRYLLIA</sequence>
<evidence type="ECO:0000313" key="1">
    <source>
        <dbReference type="EMBL" id="KAJ1204783.1"/>
    </source>
</evidence>
<gene>
    <name evidence="1" type="ORF">NDU88_000221</name>
</gene>
<comment type="caution">
    <text evidence="1">The sequence shown here is derived from an EMBL/GenBank/DDBJ whole genome shotgun (WGS) entry which is preliminary data.</text>
</comment>
<organism evidence="1 2">
    <name type="scientific">Pleurodeles waltl</name>
    <name type="common">Iberian ribbed newt</name>
    <dbReference type="NCBI Taxonomy" id="8319"/>
    <lineage>
        <taxon>Eukaryota</taxon>
        <taxon>Metazoa</taxon>
        <taxon>Chordata</taxon>
        <taxon>Craniata</taxon>
        <taxon>Vertebrata</taxon>
        <taxon>Euteleostomi</taxon>
        <taxon>Amphibia</taxon>
        <taxon>Batrachia</taxon>
        <taxon>Caudata</taxon>
        <taxon>Salamandroidea</taxon>
        <taxon>Salamandridae</taxon>
        <taxon>Pleurodelinae</taxon>
        <taxon>Pleurodeles</taxon>
    </lineage>
</organism>
<reference evidence="1" key="1">
    <citation type="journal article" date="2022" name="bioRxiv">
        <title>Sequencing and chromosome-scale assembly of the giantPleurodeles waltlgenome.</title>
        <authorList>
            <person name="Brown T."/>
            <person name="Elewa A."/>
            <person name="Iarovenko S."/>
            <person name="Subramanian E."/>
            <person name="Araus A.J."/>
            <person name="Petzold A."/>
            <person name="Susuki M."/>
            <person name="Suzuki K.-i.T."/>
            <person name="Hayashi T."/>
            <person name="Toyoda A."/>
            <person name="Oliveira C."/>
            <person name="Osipova E."/>
            <person name="Leigh N.D."/>
            <person name="Simon A."/>
            <person name="Yun M.H."/>
        </authorList>
    </citation>
    <scope>NUCLEOTIDE SEQUENCE</scope>
    <source>
        <strain evidence="1">20211129_DDA</strain>
        <tissue evidence="1">Liver</tissue>
    </source>
</reference>
<evidence type="ECO:0000313" key="2">
    <source>
        <dbReference type="Proteomes" id="UP001066276"/>
    </source>
</evidence>